<dbReference type="SUPFAM" id="SSF56112">
    <property type="entry name" value="Protein kinase-like (PK-like)"/>
    <property type="match status" value="1"/>
</dbReference>
<dbReference type="InterPro" id="IPR011009">
    <property type="entry name" value="Kinase-like_dom_sf"/>
</dbReference>
<gene>
    <name evidence="1" type="ORF">BU23DRAFT_661996</name>
</gene>
<accession>A0A6A5UPC3</accession>
<organism evidence="1 2">
    <name type="scientific">Bimuria novae-zelandiae CBS 107.79</name>
    <dbReference type="NCBI Taxonomy" id="1447943"/>
    <lineage>
        <taxon>Eukaryota</taxon>
        <taxon>Fungi</taxon>
        <taxon>Dikarya</taxon>
        <taxon>Ascomycota</taxon>
        <taxon>Pezizomycotina</taxon>
        <taxon>Dothideomycetes</taxon>
        <taxon>Pleosporomycetidae</taxon>
        <taxon>Pleosporales</taxon>
        <taxon>Massarineae</taxon>
        <taxon>Didymosphaeriaceae</taxon>
        <taxon>Bimuria</taxon>
    </lineage>
</organism>
<evidence type="ECO:0008006" key="3">
    <source>
        <dbReference type="Google" id="ProtNLM"/>
    </source>
</evidence>
<reference evidence="1" key="1">
    <citation type="journal article" date="2020" name="Stud. Mycol.">
        <title>101 Dothideomycetes genomes: a test case for predicting lifestyles and emergence of pathogens.</title>
        <authorList>
            <person name="Haridas S."/>
            <person name="Albert R."/>
            <person name="Binder M."/>
            <person name="Bloem J."/>
            <person name="Labutti K."/>
            <person name="Salamov A."/>
            <person name="Andreopoulos B."/>
            <person name="Baker S."/>
            <person name="Barry K."/>
            <person name="Bills G."/>
            <person name="Bluhm B."/>
            <person name="Cannon C."/>
            <person name="Castanera R."/>
            <person name="Culley D."/>
            <person name="Daum C."/>
            <person name="Ezra D."/>
            <person name="Gonzalez J."/>
            <person name="Henrissat B."/>
            <person name="Kuo A."/>
            <person name="Liang C."/>
            <person name="Lipzen A."/>
            <person name="Lutzoni F."/>
            <person name="Magnuson J."/>
            <person name="Mondo S."/>
            <person name="Nolan M."/>
            <person name="Ohm R."/>
            <person name="Pangilinan J."/>
            <person name="Park H.-J."/>
            <person name="Ramirez L."/>
            <person name="Alfaro M."/>
            <person name="Sun H."/>
            <person name="Tritt A."/>
            <person name="Yoshinaga Y."/>
            <person name="Zwiers L.-H."/>
            <person name="Turgeon B."/>
            <person name="Goodwin S."/>
            <person name="Spatafora J."/>
            <person name="Crous P."/>
            <person name="Grigoriev I."/>
        </authorList>
    </citation>
    <scope>NUCLEOTIDE SEQUENCE</scope>
    <source>
        <strain evidence="1">CBS 107.79</strain>
    </source>
</reference>
<protein>
    <recommendedName>
        <fullName evidence="3">Protein kinase domain-containing protein</fullName>
    </recommendedName>
</protein>
<keyword evidence="2" id="KW-1185">Reference proteome</keyword>
<dbReference type="Proteomes" id="UP000800036">
    <property type="component" value="Unassembled WGS sequence"/>
</dbReference>
<sequence length="299" mass="34342">MPANIPNTASKRGTLGMFTKLFDLFSDENERYEDPINNGEVNIGMTVVRDECTGKELFCKKPSPDPEDEAIPDKIYMEYCTVGKDKKIRTLDQLLAYCRTSGSKDEPQKQYCLPEVFLWTVFESLLRAICFMHLGVRDSTLPLQLDPDWKPTMHCDFHTGNIFVSSNPDDDMNITYPRIVVGDCGAGCVYLDEELACGEMEQTIRMLDTLSNYTLNPSRNKPSDPKLWPYSKELRRVAMKCYKLHDTSRRFLDFYSPEYSPEYVKTVETLPVRMFLEAVEQEDALLKAGTLKFEPLLLD</sequence>
<evidence type="ECO:0000313" key="1">
    <source>
        <dbReference type="EMBL" id="KAF1966524.1"/>
    </source>
</evidence>
<dbReference type="AlphaFoldDB" id="A0A6A5UPC3"/>
<proteinExistence type="predicted"/>
<dbReference type="OrthoDB" id="310217at2759"/>
<name>A0A6A5UPC3_9PLEO</name>
<dbReference type="EMBL" id="ML976744">
    <property type="protein sequence ID" value="KAF1966524.1"/>
    <property type="molecule type" value="Genomic_DNA"/>
</dbReference>
<evidence type="ECO:0000313" key="2">
    <source>
        <dbReference type="Proteomes" id="UP000800036"/>
    </source>
</evidence>